<dbReference type="GO" id="GO:0030424">
    <property type="term" value="C:axon"/>
    <property type="evidence" value="ECO:0007669"/>
    <property type="project" value="TreeGrafter"/>
</dbReference>
<evidence type="ECO:0000256" key="1">
    <source>
        <dbReference type="ARBA" id="ARBA00022729"/>
    </source>
</evidence>
<evidence type="ECO:0000313" key="6">
    <source>
        <dbReference type="Proteomes" id="UP000095283"/>
    </source>
</evidence>
<dbReference type="GO" id="GO:0007156">
    <property type="term" value="P:homophilic cell adhesion via plasma membrane adhesion molecules"/>
    <property type="evidence" value="ECO:0007669"/>
    <property type="project" value="TreeGrafter"/>
</dbReference>
<dbReference type="FunFam" id="2.60.40.10:FF:000032">
    <property type="entry name" value="palladin isoform X1"/>
    <property type="match status" value="1"/>
</dbReference>
<dbReference type="InterPro" id="IPR003599">
    <property type="entry name" value="Ig_sub"/>
</dbReference>
<dbReference type="Gene3D" id="2.60.40.10">
    <property type="entry name" value="Immunoglobulins"/>
    <property type="match status" value="5"/>
</dbReference>
<name>A0A1I7X4Q6_HETBA</name>
<feature type="domain" description="Ig-like" evidence="5">
    <location>
        <begin position="355"/>
        <end position="437"/>
    </location>
</feature>
<dbReference type="GO" id="GO:0043025">
    <property type="term" value="C:neuronal cell body"/>
    <property type="evidence" value="ECO:0007669"/>
    <property type="project" value="TreeGrafter"/>
</dbReference>
<evidence type="ECO:0000256" key="4">
    <source>
        <dbReference type="ARBA" id="ARBA00023319"/>
    </source>
</evidence>
<sequence>MNPMESLRTILLCPIYAGNRQLETAKDLQFSISKEWSEVDESVIKNLVNSMPERIFQVINRSGSCIAPKILGPSFRSQDVILNQTVELICESTGTPAPVIEWLLDGKPLLQGNNIELAENSQILILNGVLSDQEGRYTCKAENKAGKAEADTYLQVTGSLPLNLKYTCIASNRAGEQRASTQLHVLVIPIIEDSERVIQVKENTTLSIECAANGIPPPQISWKRDGIPFEGVTSARLIIHNANVSDAGRFTCTARNEAGHVSADFAVDVFSRPKFRDIKNEVKLVEEVHKTSHSSCPIRCTERVFWRECLALPWMLLAVRGLPTNVCLRFKNFPQKVLLATPRKYSVGYAAFAPPKFHRMGESVYEVIEHDTITLDCAVATDPKPEINWYRGEQPLYLSENMAISSDGMLTIRSTSLSDGGKYMCKASNEAGSSDIDLILKVLVPPKIDKSNIIGNPLAIVERNIYLECPVSGIPQPTVSWTKDGRLVDVSDSRIVFAQNNQTFGIEGVRTSDQARYTCIASNKGGNVEQDFNLEVLTPPELETYEAQQHIKREGDQLSLTCPIRSTIDATSAVSDVSWIKNGRPVDPENSVGFKISADGRRLQIPSTSLSDGGIYTCVALNRAGESSLDFKVEILCTNLASEKCRDLEYQHLSKYRSDYNWKHLERTKFHTTPKLMTTLTTAYPIDLTETTKSINRLAMSSYHDYLRRYELERAQYEREHNQKVIEYQRKELDYIAKLKRMRDAELRRREAWIRELNLRDQPFPTNAINYSKPKSNLVSPKLFDEHHQSLRIHTNVKRQRRHRTRNRRRQFRFSQQDSGLSLSVLF</sequence>
<dbReference type="Gene3D" id="3.30.420.10">
    <property type="entry name" value="Ribonuclease H-like superfamily/Ribonuclease H"/>
    <property type="match status" value="1"/>
</dbReference>
<keyword evidence="6" id="KW-1185">Reference proteome</keyword>
<accession>A0A1I7X4Q6</accession>
<feature type="domain" description="Ig-like" evidence="5">
    <location>
        <begin position="446"/>
        <end position="535"/>
    </location>
</feature>
<dbReference type="SUPFAM" id="SSF48726">
    <property type="entry name" value="Immunoglobulin"/>
    <property type="match status" value="5"/>
</dbReference>
<dbReference type="GO" id="GO:0003676">
    <property type="term" value="F:nucleic acid binding"/>
    <property type="evidence" value="ECO:0007669"/>
    <property type="project" value="InterPro"/>
</dbReference>
<dbReference type="GO" id="GO:0050808">
    <property type="term" value="P:synapse organization"/>
    <property type="evidence" value="ECO:0007669"/>
    <property type="project" value="TreeGrafter"/>
</dbReference>
<dbReference type="InterPro" id="IPR013098">
    <property type="entry name" value="Ig_I-set"/>
</dbReference>
<keyword evidence="1" id="KW-0732">Signal</keyword>
<dbReference type="WBParaSite" id="Hba_12372">
    <property type="protein sequence ID" value="Hba_12372"/>
    <property type="gene ID" value="Hba_12372"/>
</dbReference>
<evidence type="ECO:0000313" key="7">
    <source>
        <dbReference type="WBParaSite" id="Hba_12372"/>
    </source>
</evidence>
<feature type="domain" description="Ig-like" evidence="5">
    <location>
        <begin position="68"/>
        <end position="157"/>
    </location>
</feature>
<feature type="domain" description="Ig-like" evidence="5">
    <location>
        <begin position="189"/>
        <end position="268"/>
    </location>
</feature>
<feature type="domain" description="Ig-like" evidence="5">
    <location>
        <begin position="540"/>
        <end position="634"/>
    </location>
</feature>
<dbReference type="PANTHER" id="PTHR45080">
    <property type="entry name" value="CONTACTIN 5"/>
    <property type="match status" value="1"/>
</dbReference>
<dbReference type="Pfam" id="PF07679">
    <property type="entry name" value="I-set"/>
    <property type="match status" value="5"/>
</dbReference>
<dbReference type="SMART" id="SM00409">
    <property type="entry name" value="IG"/>
    <property type="match status" value="5"/>
</dbReference>
<dbReference type="FunFam" id="2.60.40.10:FF:000503">
    <property type="entry name" value="Hemicentin 1"/>
    <property type="match status" value="2"/>
</dbReference>
<dbReference type="InterPro" id="IPR036179">
    <property type="entry name" value="Ig-like_dom_sf"/>
</dbReference>
<keyword evidence="3" id="KW-1015">Disulfide bond</keyword>
<keyword evidence="4" id="KW-0393">Immunoglobulin domain</keyword>
<dbReference type="PROSITE" id="PS50835">
    <property type="entry name" value="IG_LIKE"/>
    <property type="match status" value="5"/>
</dbReference>
<dbReference type="AlphaFoldDB" id="A0A1I7X4Q6"/>
<protein>
    <submittedName>
        <fullName evidence="7">Hemicentin-1</fullName>
    </submittedName>
</protein>
<organism evidence="6 7">
    <name type="scientific">Heterorhabditis bacteriophora</name>
    <name type="common">Entomopathogenic nematode worm</name>
    <dbReference type="NCBI Taxonomy" id="37862"/>
    <lineage>
        <taxon>Eukaryota</taxon>
        <taxon>Metazoa</taxon>
        <taxon>Ecdysozoa</taxon>
        <taxon>Nematoda</taxon>
        <taxon>Chromadorea</taxon>
        <taxon>Rhabditida</taxon>
        <taxon>Rhabditina</taxon>
        <taxon>Rhabditomorpha</taxon>
        <taxon>Strongyloidea</taxon>
        <taxon>Heterorhabditidae</taxon>
        <taxon>Heterorhabditis</taxon>
    </lineage>
</organism>
<reference evidence="7" key="1">
    <citation type="submission" date="2016-11" db="UniProtKB">
        <authorList>
            <consortium name="WormBaseParasite"/>
        </authorList>
    </citation>
    <scope>IDENTIFICATION</scope>
</reference>
<dbReference type="InterPro" id="IPR007110">
    <property type="entry name" value="Ig-like_dom"/>
</dbReference>
<dbReference type="InterPro" id="IPR050958">
    <property type="entry name" value="Cell_Adh-Cytoskel_Orgn"/>
</dbReference>
<dbReference type="CDD" id="cd00096">
    <property type="entry name" value="Ig"/>
    <property type="match status" value="1"/>
</dbReference>
<dbReference type="GO" id="GO:0008046">
    <property type="term" value="F:axon guidance receptor activity"/>
    <property type="evidence" value="ECO:0007669"/>
    <property type="project" value="TreeGrafter"/>
</dbReference>
<dbReference type="PANTHER" id="PTHR45080:SF8">
    <property type="entry name" value="IG-LIKE DOMAIN-CONTAINING PROTEIN"/>
    <property type="match status" value="1"/>
</dbReference>
<keyword evidence="2" id="KW-0677">Repeat</keyword>
<proteinExistence type="predicted"/>
<evidence type="ECO:0000256" key="2">
    <source>
        <dbReference type="ARBA" id="ARBA00022737"/>
    </source>
</evidence>
<dbReference type="InterPro" id="IPR003598">
    <property type="entry name" value="Ig_sub2"/>
</dbReference>
<dbReference type="InterPro" id="IPR013783">
    <property type="entry name" value="Ig-like_fold"/>
</dbReference>
<dbReference type="FunFam" id="2.60.40.10:FF:000107">
    <property type="entry name" value="Myosin, light chain kinase a"/>
    <property type="match status" value="1"/>
</dbReference>
<dbReference type="Proteomes" id="UP000095283">
    <property type="component" value="Unplaced"/>
</dbReference>
<dbReference type="GO" id="GO:0005886">
    <property type="term" value="C:plasma membrane"/>
    <property type="evidence" value="ECO:0007669"/>
    <property type="project" value="TreeGrafter"/>
</dbReference>
<dbReference type="SMART" id="SM00408">
    <property type="entry name" value="IGc2"/>
    <property type="match status" value="5"/>
</dbReference>
<evidence type="ECO:0000259" key="5">
    <source>
        <dbReference type="PROSITE" id="PS50835"/>
    </source>
</evidence>
<dbReference type="InterPro" id="IPR036397">
    <property type="entry name" value="RNaseH_sf"/>
</dbReference>
<evidence type="ECO:0000256" key="3">
    <source>
        <dbReference type="ARBA" id="ARBA00023157"/>
    </source>
</evidence>